<sequence length="177" mass="19005">MFNVQHHSPQFLGLNHKNGLWPTASYGVGEIVGVVDTGIWSESESFNGDGMPPVPERWKGKCDGSKDLLEVNYDSARDLDGHSAHVSSTAAKNYVNDESYFSYDLGKARGVAPRAHIASYKVIHVTSSFDQGGTTVNILAAIEVAITDGVDILSMSIGGEPDDYFNDPMAIGSLKAI</sequence>
<dbReference type="GO" id="GO:0005576">
    <property type="term" value="C:extracellular region"/>
    <property type="evidence" value="ECO:0007669"/>
    <property type="project" value="UniProtKB-SubCell"/>
</dbReference>
<evidence type="ECO:0000256" key="4">
    <source>
        <dbReference type="PROSITE-ProRule" id="PRU01240"/>
    </source>
</evidence>
<dbReference type="Pfam" id="PF00082">
    <property type="entry name" value="Peptidase_S8"/>
    <property type="match status" value="1"/>
</dbReference>
<dbReference type="Gene3D" id="3.40.50.200">
    <property type="entry name" value="Peptidase S8/S53 domain"/>
    <property type="match status" value="1"/>
</dbReference>
<name>A0AAV8U7I0_9ROSI</name>
<dbReference type="PANTHER" id="PTHR10795">
    <property type="entry name" value="PROPROTEIN CONVERTASE SUBTILISIN/KEXIN"/>
    <property type="match status" value="1"/>
</dbReference>
<accession>A0AAV8U7I0</accession>
<reference evidence="6 7" key="1">
    <citation type="submission" date="2021-09" db="EMBL/GenBank/DDBJ databases">
        <title>Genomic insights and catalytic innovation underlie evolution of tropane alkaloids biosynthesis.</title>
        <authorList>
            <person name="Wang Y.-J."/>
            <person name="Tian T."/>
            <person name="Huang J.-P."/>
            <person name="Huang S.-X."/>
        </authorList>
    </citation>
    <scope>NUCLEOTIDE SEQUENCE [LARGE SCALE GENOMIC DNA]</scope>
    <source>
        <strain evidence="6">KIB-2018</strain>
        <tissue evidence="6">Leaf</tissue>
    </source>
</reference>
<dbReference type="GO" id="GO:0004252">
    <property type="term" value="F:serine-type endopeptidase activity"/>
    <property type="evidence" value="ECO:0007669"/>
    <property type="project" value="InterPro"/>
</dbReference>
<dbReference type="AlphaFoldDB" id="A0AAV8U7I0"/>
<dbReference type="GO" id="GO:0006508">
    <property type="term" value="P:proteolysis"/>
    <property type="evidence" value="ECO:0007669"/>
    <property type="project" value="InterPro"/>
</dbReference>
<evidence type="ECO:0000313" key="7">
    <source>
        <dbReference type="Proteomes" id="UP001159364"/>
    </source>
</evidence>
<dbReference type="PROSITE" id="PS51892">
    <property type="entry name" value="SUBTILASE"/>
    <property type="match status" value="1"/>
</dbReference>
<comment type="subcellular location">
    <subcellularLocation>
        <location evidence="1">Secreted</location>
    </subcellularLocation>
</comment>
<keyword evidence="3" id="KW-0732">Signal</keyword>
<gene>
    <name evidence="6" type="ORF">K2173_020286</name>
</gene>
<feature type="domain" description="Peptidase S8/S53" evidence="5">
    <location>
        <begin position="29"/>
        <end position="161"/>
    </location>
</feature>
<dbReference type="EMBL" id="JAIWQS010000001">
    <property type="protein sequence ID" value="KAJ8775282.1"/>
    <property type="molecule type" value="Genomic_DNA"/>
</dbReference>
<evidence type="ECO:0000256" key="2">
    <source>
        <dbReference type="ARBA" id="ARBA00011073"/>
    </source>
</evidence>
<protein>
    <recommendedName>
        <fullName evidence="5">Peptidase S8/S53 domain-containing protein</fullName>
    </recommendedName>
</protein>
<comment type="similarity">
    <text evidence="2 4">Belongs to the peptidase S8 family.</text>
</comment>
<dbReference type="InterPro" id="IPR036852">
    <property type="entry name" value="Peptidase_S8/S53_dom_sf"/>
</dbReference>
<evidence type="ECO:0000256" key="3">
    <source>
        <dbReference type="ARBA" id="ARBA00022729"/>
    </source>
</evidence>
<dbReference type="Proteomes" id="UP001159364">
    <property type="component" value="Linkage Group LG01"/>
</dbReference>
<proteinExistence type="inferred from homology"/>
<evidence type="ECO:0000256" key="1">
    <source>
        <dbReference type="ARBA" id="ARBA00004613"/>
    </source>
</evidence>
<evidence type="ECO:0000259" key="5">
    <source>
        <dbReference type="Pfam" id="PF00082"/>
    </source>
</evidence>
<organism evidence="6 7">
    <name type="scientific">Erythroxylum novogranatense</name>
    <dbReference type="NCBI Taxonomy" id="1862640"/>
    <lineage>
        <taxon>Eukaryota</taxon>
        <taxon>Viridiplantae</taxon>
        <taxon>Streptophyta</taxon>
        <taxon>Embryophyta</taxon>
        <taxon>Tracheophyta</taxon>
        <taxon>Spermatophyta</taxon>
        <taxon>Magnoliopsida</taxon>
        <taxon>eudicotyledons</taxon>
        <taxon>Gunneridae</taxon>
        <taxon>Pentapetalae</taxon>
        <taxon>rosids</taxon>
        <taxon>fabids</taxon>
        <taxon>Malpighiales</taxon>
        <taxon>Erythroxylaceae</taxon>
        <taxon>Erythroxylum</taxon>
    </lineage>
</organism>
<dbReference type="InterPro" id="IPR000209">
    <property type="entry name" value="Peptidase_S8/S53_dom"/>
</dbReference>
<comment type="caution">
    <text evidence="6">The sequence shown here is derived from an EMBL/GenBank/DDBJ whole genome shotgun (WGS) entry which is preliminary data.</text>
</comment>
<evidence type="ECO:0000313" key="6">
    <source>
        <dbReference type="EMBL" id="KAJ8775282.1"/>
    </source>
</evidence>
<dbReference type="InterPro" id="IPR045051">
    <property type="entry name" value="SBT"/>
</dbReference>
<keyword evidence="7" id="KW-1185">Reference proteome</keyword>
<comment type="caution">
    <text evidence="4">Lacks conserved residue(s) required for the propagation of feature annotation.</text>
</comment>
<dbReference type="SUPFAM" id="SSF52743">
    <property type="entry name" value="Subtilisin-like"/>
    <property type="match status" value="1"/>
</dbReference>